<proteinExistence type="predicted"/>
<organism evidence="2 3">
    <name type="scientific">Paenibacillus turicensis</name>
    <dbReference type="NCBI Taxonomy" id="160487"/>
    <lineage>
        <taxon>Bacteria</taxon>
        <taxon>Bacillati</taxon>
        <taxon>Bacillota</taxon>
        <taxon>Bacilli</taxon>
        <taxon>Bacillales</taxon>
        <taxon>Paenibacillaceae</taxon>
        <taxon>Paenibacillus</taxon>
    </lineage>
</organism>
<keyword evidence="3" id="KW-1185">Reference proteome</keyword>
<dbReference type="SUPFAM" id="SSF54593">
    <property type="entry name" value="Glyoxalase/Bleomycin resistance protein/Dihydroxybiphenyl dioxygenase"/>
    <property type="match status" value="1"/>
</dbReference>
<dbReference type="Proteomes" id="UP001519272">
    <property type="component" value="Unassembled WGS sequence"/>
</dbReference>
<evidence type="ECO:0000259" key="1">
    <source>
        <dbReference type="Pfam" id="PF06983"/>
    </source>
</evidence>
<protein>
    <submittedName>
        <fullName evidence="2">PhnB protein</fullName>
    </submittedName>
</protein>
<dbReference type="RefSeq" id="WP_210090869.1">
    <property type="nucleotide sequence ID" value="NZ_JAGGKG010000024.1"/>
</dbReference>
<dbReference type="CDD" id="cd06588">
    <property type="entry name" value="PhnB_like"/>
    <property type="match status" value="1"/>
</dbReference>
<comment type="caution">
    <text evidence="2">The sequence shown here is derived from an EMBL/GenBank/DDBJ whole genome shotgun (WGS) entry which is preliminary data.</text>
</comment>
<dbReference type="Gene3D" id="3.10.180.10">
    <property type="entry name" value="2,3-Dihydroxybiphenyl 1,2-Dioxygenase, domain 1"/>
    <property type="match status" value="1"/>
</dbReference>
<name>A0ABS4FXU7_9BACL</name>
<dbReference type="InterPro" id="IPR028973">
    <property type="entry name" value="PhnB-like"/>
</dbReference>
<dbReference type="InterPro" id="IPR029068">
    <property type="entry name" value="Glyas_Bleomycin-R_OHBP_Dase"/>
</dbReference>
<dbReference type="Pfam" id="PF06983">
    <property type="entry name" value="3-dmu-9_3-mt"/>
    <property type="match status" value="1"/>
</dbReference>
<dbReference type="PANTHER" id="PTHR33990">
    <property type="entry name" value="PROTEIN YJDN-RELATED"/>
    <property type="match status" value="1"/>
</dbReference>
<evidence type="ECO:0000313" key="3">
    <source>
        <dbReference type="Proteomes" id="UP001519272"/>
    </source>
</evidence>
<dbReference type="EMBL" id="JAGGKG010000024">
    <property type="protein sequence ID" value="MBP1907289.1"/>
    <property type="molecule type" value="Genomic_DNA"/>
</dbReference>
<accession>A0ABS4FXU7</accession>
<gene>
    <name evidence="2" type="ORF">J2Z32_003964</name>
</gene>
<dbReference type="PANTHER" id="PTHR33990:SF1">
    <property type="entry name" value="PROTEIN YJDN"/>
    <property type="match status" value="1"/>
</dbReference>
<evidence type="ECO:0000313" key="2">
    <source>
        <dbReference type="EMBL" id="MBP1907289.1"/>
    </source>
</evidence>
<sequence>MSLDIYLNFAGNCREVVLYYVDVFGLEQPHIMTFGEMEPDPSHPIPDEAKSLVMHTRISIGGNTLMFSDTFPGMPFTQGNNFSLSLTLRSADELKSAFEKLKEGGKVIMELGPTFWSELYGSIVDKFGIQWQFNLEK</sequence>
<reference evidence="2 3" key="1">
    <citation type="submission" date="2021-03" db="EMBL/GenBank/DDBJ databases">
        <title>Genomic Encyclopedia of Type Strains, Phase IV (KMG-IV): sequencing the most valuable type-strain genomes for metagenomic binning, comparative biology and taxonomic classification.</title>
        <authorList>
            <person name="Goeker M."/>
        </authorList>
    </citation>
    <scope>NUCLEOTIDE SEQUENCE [LARGE SCALE GENOMIC DNA]</scope>
    <source>
        <strain evidence="2 3">DSM 14349</strain>
    </source>
</reference>
<feature type="domain" description="PhnB-like" evidence="1">
    <location>
        <begin position="6"/>
        <end position="132"/>
    </location>
</feature>